<dbReference type="HAMAP" id="MF_00099">
    <property type="entry name" value="CheB_chemtxs"/>
    <property type="match status" value="1"/>
</dbReference>
<organism evidence="10 11">
    <name type="scientific">Candidatus Solincola sediminis</name>
    <dbReference type="NCBI Taxonomy" id="1797199"/>
    <lineage>
        <taxon>Bacteria</taxon>
        <taxon>Bacillati</taxon>
        <taxon>Actinomycetota</taxon>
        <taxon>Candidatus Geothermincolia</taxon>
        <taxon>Candidatus Geothermincolales</taxon>
        <taxon>Candidatus Geothermincolaceae</taxon>
        <taxon>Candidatus Solincola</taxon>
    </lineage>
</organism>
<keyword evidence="2 5" id="KW-0145">Chemotaxis</keyword>
<dbReference type="SMART" id="SM00448">
    <property type="entry name" value="REC"/>
    <property type="match status" value="1"/>
</dbReference>
<evidence type="ECO:0000259" key="9">
    <source>
        <dbReference type="PROSITE" id="PS50122"/>
    </source>
</evidence>
<dbReference type="InterPro" id="IPR035909">
    <property type="entry name" value="CheB_C"/>
</dbReference>
<evidence type="ECO:0000256" key="6">
    <source>
        <dbReference type="PROSITE-ProRule" id="PRU00050"/>
    </source>
</evidence>
<dbReference type="EC" id="3.1.1.61" evidence="5"/>
<dbReference type="PANTHER" id="PTHR42872">
    <property type="entry name" value="PROTEIN-GLUTAMATE METHYLESTERASE/PROTEIN-GLUTAMINE GLUTAMINASE"/>
    <property type="match status" value="1"/>
</dbReference>
<dbReference type="PROSITE" id="PS50122">
    <property type="entry name" value="CHEB"/>
    <property type="match status" value="1"/>
</dbReference>
<evidence type="ECO:0000313" key="10">
    <source>
        <dbReference type="EMBL" id="OFW59353.1"/>
    </source>
</evidence>
<dbReference type="CDD" id="cd17541">
    <property type="entry name" value="REC_CheB-like"/>
    <property type="match status" value="1"/>
</dbReference>
<feature type="domain" description="Response regulatory" evidence="8">
    <location>
        <begin position="9"/>
        <end position="126"/>
    </location>
</feature>
<protein>
    <recommendedName>
        <fullName evidence="5">Protein-glutamate methylesterase/protein-glutamine glutaminase</fullName>
        <ecNumber evidence="5">3.1.1.61</ecNumber>
        <ecNumber evidence="5">3.5.1.44</ecNumber>
    </recommendedName>
</protein>
<dbReference type="PROSITE" id="PS50110">
    <property type="entry name" value="RESPONSE_REGULATORY"/>
    <property type="match status" value="1"/>
</dbReference>
<dbReference type="Pfam" id="PF01339">
    <property type="entry name" value="CheB_methylest"/>
    <property type="match status" value="1"/>
</dbReference>
<dbReference type="AlphaFoldDB" id="A0A1F2WR85"/>
<evidence type="ECO:0000256" key="4">
    <source>
        <dbReference type="ARBA" id="ARBA00048267"/>
    </source>
</evidence>
<dbReference type="InterPro" id="IPR011006">
    <property type="entry name" value="CheY-like_superfamily"/>
</dbReference>
<keyword evidence="1 5" id="KW-0963">Cytoplasm</keyword>
<evidence type="ECO:0000256" key="1">
    <source>
        <dbReference type="ARBA" id="ARBA00022490"/>
    </source>
</evidence>
<dbReference type="CDD" id="cd16432">
    <property type="entry name" value="CheB_Rec"/>
    <property type="match status" value="1"/>
</dbReference>
<dbReference type="SUPFAM" id="SSF52172">
    <property type="entry name" value="CheY-like"/>
    <property type="match status" value="1"/>
</dbReference>
<proteinExistence type="inferred from homology"/>
<comment type="function">
    <text evidence="5">Involved in chemotaxis. Part of a chemotaxis signal transduction system that modulates chemotaxis in response to various stimuli. Catalyzes the demethylation of specific methylglutamate residues introduced into the chemoreceptors (methyl-accepting chemotaxis proteins or MCP) by CheR. Also mediates the irreversible deamidation of specific glutamine residues to glutamic acid.</text>
</comment>
<comment type="domain">
    <text evidence="5">Contains a C-terminal catalytic domain, and an N-terminal region which modulates catalytic activity.</text>
</comment>
<feature type="active site" evidence="5 6">
    <location>
        <position position="296"/>
    </location>
</feature>
<name>A0A1F2WR85_9ACTN</name>
<feature type="domain" description="CheB-type methylesterase" evidence="9">
    <location>
        <begin position="160"/>
        <end position="351"/>
    </location>
</feature>
<keyword evidence="5 7" id="KW-0597">Phosphoprotein</keyword>
<comment type="catalytic activity">
    <reaction evidence="5">
        <text>L-glutaminyl-[protein] + H2O = L-glutamyl-[protein] + NH4(+)</text>
        <dbReference type="Rhea" id="RHEA:16441"/>
        <dbReference type="Rhea" id="RHEA-COMP:10207"/>
        <dbReference type="Rhea" id="RHEA-COMP:10208"/>
        <dbReference type="ChEBI" id="CHEBI:15377"/>
        <dbReference type="ChEBI" id="CHEBI:28938"/>
        <dbReference type="ChEBI" id="CHEBI:29973"/>
        <dbReference type="ChEBI" id="CHEBI:30011"/>
        <dbReference type="EC" id="3.5.1.44"/>
    </reaction>
</comment>
<dbReference type="EC" id="3.5.1.44" evidence="5"/>
<dbReference type="STRING" id="1797197.A2Y75_10965"/>
<dbReference type="PANTHER" id="PTHR42872:SF6">
    <property type="entry name" value="PROTEIN-GLUTAMATE METHYLESTERASE_PROTEIN-GLUTAMINE GLUTAMINASE"/>
    <property type="match status" value="1"/>
</dbReference>
<comment type="PTM">
    <text evidence="5">Phosphorylated by CheA. Phosphorylation of the N-terminal regulatory domain activates the methylesterase activity.</text>
</comment>
<dbReference type="InterPro" id="IPR000673">
    <property type="entry name" value="Sig_transdc_resp-reg_Me-estase"/>
</dbReference>
<feature type="modified residue" description="4-aspartylphosphate" evidence="5 7">
    <location>
        <position position="60"/>
    </location>
</feature>
<dbReference type="Gene3D" id="3.40.50.180">
    <property type="entry name" value="Methylesterase CheB, C-terminal domain"/>
    <property type="match status" value="1"/>
</dbReference>
<dbReference type="GO" id="GO:0008984">
    <property type="term" value="F:protein-glutamate methylesterase activity"/>
    <property type="evidence" value="ECO:0007669"/>
    <property type="project" value="UniProtKB-UniRule"/>
</dbReference>
<evidence type="ECO:0000256" key="2">
    <source>
        <dbReference type="ARBA" id="ARBA00022500"/>
    </source>
</evidence>
<comment type="catalytic activity">
    <reaction evidence="4 5">
        <text>[protein]-L-glutamate 5-O-methyl ester + H2O = L-glutamyl-[protein] + methanol + H(+)</text>
        <dbReference type="Rhea" id="RHEA:23236"/>
        <dbReference type="Rhea" id="RHEA-COMP:10208"/>
        <dbReference type="Rhea" id="RHEA-COMP:10311"/>
        <dbReference type="ChEBI" id="CHEBI:15377"/>
        <dbReference type="ChEBI" id="CHEBI:15378"/>
        <dbReference type="ChEBI" id="CHEBI:17790"/>
        <dbReference type="ChEBI" id="CHEBI:29973"/>
        <dbReference type="ChEBI" id="CHEBI:82795"/>
        <dbReference type="EC" id="3.1.1.61"/>
    </reaction>
</comment>
<dbReference type="GO" id="GO:0006935">
    <property type="term" value="P:chemotaxis"/>
    <property type="evidence" value="ECO:0007669"/>
    <property type="project" value="UniProtKB-UniRule"/>
</dbReference>
<dbReference type="Proteomes" id="UP000177876">
    <property type="component" value="Unassembled WGS sequence"/>
</dbReference>
<comment type="subcellular location">
    <subcellularLocation>
        <location evidence="5">Cytoplasm</location>
    </subcellularLocation>
</comment>
<reference evidence="10 11" key="1">
    <citation type="journal article" date="2016" name="Nat. Commun.">
        <title>Thousands of microbial genomes shed light on interconnected biogeochemical processes in an aquifer system.</title>
        <authorList>
            <person name="Anantharaman K."/>
            <person name="Brown C.T."/>
            <person name="Hug L.A."/>
            <person name="Sharon I."/>
            <person name="Castelle C.J."/>
            <person name="Probst A.J."/>
            <person name="Thomas B.C."/>
            <person name="Singh A."/>
            <person name="Wilkins M.J."/>
            <person name="Karaoz U."/>
            <person name="Brodie E.L."/>
            <person name="Williams K.H."/>
            <person name="Hubbard S.S."/>
            <person name="Banfield J.F."/>
        </authorList>
    </citation>
    <scope>NUCLEOTIDE SEQUENCE [LARGE SCALE GENOMIC DNA]</scope>
</reference>
<feature type="active site" evidence="5 6">
    <location>
        <position position="172"/>
    </location>
</feature>
<gene>
    <name evidence="5" type="primary">cheB</name>
    <name evidence="10" type="ORF">A2Y75_10965</name>
</gene>
<evidence type="ECO:0000256" key="3">
    <source>
        <dbReference type="ARBA" id="ARBA00022801"/>
    </source>
</evidence>
<evidence type="ECO:0000313" key="11">
    <source>
        <dbReference type="Proteomes" id="UP000177876"/>
    </source>
</evidence>
<keyword evidence="3 5" id="KW-0378">Hydrolase</keyword>
<accession>A0A1F2WR85</accession>
<dbReference type="Pfam" id="PF00072">
    <property type="entry name" value="Response_reg"/>
    <property type="match status" value="1"/>
</dbReference>
<dbReference type="GO" id="GO:0005737">
    <property type="term" value="C:cytoplasm"/>
    <property type="evidence" value="ECO:0007669"/>
    <property type="project" value="UniProtKB-SubCell"/>
</dbReference>
<dbReference type="SUPFAM" id="SSF52738">
    <property type="entry name" value="Methylesterase CheB, C-terminal domain"/>
    <property type="match status" value="1"/>
</dbReference>
<evidence type="ECO:0000256" key="5">
    <source>
        <dbReference type="HAMAP-Rule" id="MF_00099"/>
    </source>
</evidence>
<dbReference type="GO" id="GO:0000156">
    <property type="term" value="F:phosphorelay response regulator activity"/>
    <property type="evidence" value="ECO:0007669"/>
    <property type="project" value="InterPro"/>
</dbReference>
<evidence type="ECO:0000256" key="7">
    <source>
        <dbReference type="PROSITE-ProRule" id="PRU00169"/>
    </source>
</evidence>
<feature type="active site" evidence="5 6">
    <location>
        <position position="199"/>
    </location>
</feature>
<sequence>MNPLSQKIRVLIVDDSALVRKLLRDVVSADPDMVVVGTASNGVEAIRCIGELEPDVVTMDIHMPEMDGLTALEYIMHKHPLPVVMLSALAQKGAEATFRALELGAVDFVTKPSHYPSAIREVRDEVILKLKTAAQASKSIIHGGGAKRGPKKKPTLAGRATAGHKLVIIGASAGGPRALAEIMPQFPAKTPAPIIIVQHMPSVFTRSFAERLNIICEMDVKEAEESEELQPGCVFVAPGGKDIIISMEYGDQGRVELMKSQSKGGATPRIDITMITAAETYGPEAIGVIMTGMGSDGAHGIEMIKKSKGGTVAQDEESCLVFGMPKVAIERGFVDHVVPLERIPETVLRLL</sequence>
<dbReference type="InterPro" id="IPR001789">
    <property type="entry name" value="Sig_transdc_resp-reg_receiver"/>
</dbReference>
<evidence type="ECO:0000259" key="8">
    <source>
        <dbReference type="PROSITE" id="PS50110"/>
    </source>
</evidence>
<dbReference type="NCBIfam" id="NF001965">
    <property type="entry name" value="PRK00742.1"/>
    <property type="match status" value="1"/>
</dbReference>
<dbReference type="Gene3D" id="3.40.50.2300">
    <property type="match status" value="1"/>
</dbReference>
<dbReference type="PIRSF" id="PIRSF000876">
    <property type="entry name" value="RR_chemtxs_CheB"/>
    <property type="match status" value="1"/>
</dbReference>
<comment type="caution">
    <text evidence="10">The sequence shown here is derived from an EMBL/GenBank/DDBJ whole genome shotgun (WGS) entry which is preliminary data.</text>
</comment>
<dbReference type="InterPro" id="IPR008248">
    <property type="entry name" value="CheB-like"/>
</dbReference>
<dbReference type="GO" id="GO:0050568">
    <property type="term" value="F:protein-glutamine glutaminase activity"/>
    <property type="evidence" value="ECO:0007669"/>
    <property type="project" value="UniProtKB-UniRule"/>
</dbReference>
<comment type="similarity">
    <text evidence="5">Belongs to the CheB family.</text>
</comment>
<dbReference type="EMBL" id="MELK01000016">
    <property type="protein sequence ID" value="OFW59353.1"/>
    <property type="molecule type" value="Genomic_DNA"/>
</dbReference>